<sequence>MLATVKAVLEYLAAQWREHPMEQVGEELFQLLYQHFEAMPEHATPEVIWKMMAELSNKIMGVYKLLTRIAEGVPPHVSYPGTAGNVDKDDALIQSKRMLTSLVHRIKAVRNVAFSSACRDLPPPVKNTDPKSARRVLHEMLFVATDCFVELGLVQPGKHGRIFIFREELKDWLISAIEPFHVVYQDRNGTRTQYGVYKAMLLPGADMIGPEFVQLSDSTREIIITHISRSYRGSESYEAVYQHLVLSLKALPCILLQCVQLPPGTYQNSVAHSTNTLSNSIKIQPQSTRRPSPRPPGLPVPPVLILKRGSNPASASLVNNNSAQTSDDARASSGGPEAQPYADFLSLAPTSRAVPSEIIDSQHAKHCQPTGKPSKPFGPEVKVDTTSKARAPAPSSRALVQAVTPYSGSGDRQTAVRPNTSATATSFFFQDRWHHVGLSKNTAEGAPSAYQNWQLDNSHQNLILSAEAQPQIVPPCLEPMPLQSGARTNQQYAPQTNRHSNSRFAHKNTPDSLLTQTQLPVAGALYRTPHTRRSDSQIRDQNVNPIWYSTAGNPQVVGTYGPHQNNGGSFFTASILQSTGHHGGGAPQNVLPPRFHTSTSYSGSKM</sequence>
<comment type="caution">
    <text evidence="2">The sequence shown here is derived from an EMBL/GenBank/DDBJ whole genome shotgun (WGS) entry which is preliminary data.</text>
</comment>
<evidence type="ECO:0000313" key="2">
    <source>
        <dbReference type="EMBL" id="GLB35558.1"/>
    </source>
</evidence>
<evidence type="ECO:0000256" key="1">
    <source>
        <dbReference type="SAM" id="MobiDB-lite"/>
    </source>
</evidence>
<reference evidence="2" key="1">
    <citation type="submission" date="2022-07" db="EMBL/GenBank/DDBJ databases">
        <title>The genome of Lyophyllum shimeji provides insight into the initial evolution of ectomycorrhizal fungal genome.</title>
        <authorList>
            <person name="Kobayashi Y."/>
            <person name="Shibata T."/>
            <person name="Hirakawa H."/>
            <person name="Shigenobu S."/>
            <person name="Nishiyama T."/>
            <person name="Yamada A."/>
            <person name="Hasebe M."/>
            <person name="Kawaguchi M."/>
        </authorList>
    </citation>
    <scope>NUCLEOTIDE SEQUENCE</scope>
    <source>
        <strain evidence="2">AT787</strain>
    </source>
</reference>
<feature type="compositionally biased region" description="Pro residues" evidence="1">
    <location>
        <begin position="293"/>
        <end position="302"/>
    </location>
</feature>
<feature type="region of interest" description="Disordered" evidence="1">
    <location>
        <begin position="578"/>
        <end position="606"/>
    </location>
</feature>
<dbReference type="AlphaFoldDB" id="A0A9P3UJC3"/>
<evidence type="ECO:0000313" key="3">
    <source>
        <dbReference type="Proteomes" id="UP001063166"/>
    </source>
</evidence>
<feature type="region of interest" description="Disordered" evidence="1">
    <location>
        <begin position="277"/>
        <end position="341"/>
    </location>
</feature>
<gene>
    <name evidence="2" type="ORF">LshimejAT787_0211230</name>
</gene>
<keyword evidence="3" id="KW-1185">Reference proteome</keyword>
<dbReference type="OrthoDB" id="3057312at2759"/>
<name>A0A9P3UJC3_LYOSH</name>
<feature type="compositionally biased region" description="Polar residues" evidence="1">
    <location>
        <begin position="311"/>
        <end position="326"/>
    </location>
</feature>
<accession>A0A9P3UJC3</accession>
<dbReference type="Proteomes" id="UP001063166">
    <property type="component" value="Unassembled WGS sequence"/>
</dbReference>
<dbReference type="EMBL" id="BRPK01000002">
    <property type="protein sequence ID" value="GLB35558.1"/>
    <property type="molecule type" value="Genomic_DNA"/>
</dbReference>
<feature type="compositionally biased region" description="Polar residues" evidence="1">
    <location>
        <begin position="596"/>
        <end position="606"/>
    </location>
</feature>
<organism evidence="2 3">
    <name type="scientific">Lyophyllum shimeji</name>
    <name type="common">Hon-shimeji</name>
    <name type="synonym">Tricholoma shimeji</name>
    <dbReference type="NCBI Taxonomy" id="47721"/>
    <lineage>
        <taxon>Eukaryota</taxon>
        <taxon>Fungi</taxon>
        <taxon>Dikarya</taxon>
        <taxon>Basidiomycota</taxon>
        <taxon>Agaricomycotina</taxon>
        <taxon>Agaricomycetes</taxon>
        <taxon>Agaricomycetidae</taxon>
        <taxon>Agaricales</taxon>
        <taxon>Tricholomatineae</taxon>
        <taxon>Lyophyllaceae</taxon>
        <taxon>Lyophyllum</taxon>
    </lineage>
</organism>
<proteinExistence type="predicted"/>
<protein>
    <submittedName>
        <fullName evidence="2">Uncharacterized protein</fullName>
    </submittedName>
</protein>